<keyword evidence="2" id="KW-1185">Reference proteome</keyword>
<dbReference type="EMBL" id="JAEQND010000015">
    <property type="protein sequence ID" value="MBL0428142.1"/>
    <property type="molecule type" value="Genomic_DNA"/>
</dbReference>
<sequence>MAAWVALTALAQPSPQAPQPQPMRLRLANNLCTGLTQQTVGWQLVPPLASTARAEASLHATLAQRMEREREMFFGKLEAVRPFNGLYAVADANHALLGPNEGGRYSVGLEWELFDRGREDARRQLERARIENKVQYLQMLRDTQERELQEHLLAIQQMRNKLLASLYQREAAAIQPVLQRRRQELAAGRATRADVAEIEYRAEVAALRGRHFAALPDVLVYPQAHELINRIEGVDLRPAPDLVDRAVERSPEAQLQALLVARLEYLPRARDRLALSLFAERAKDFDRGPYNVAGVRMRIPLDHDRGRDEVVDAGRELYTGQRESVRAALEQRITLLSERLRGKQTDMRVLQAQSRLLRQKVDLACLRLDHPVSSLPGDPDRDVEELSLQLQELQREILTSRLDVLEVLTQLSALVKPRDPQELYSLSSPH</sequence>
<comment type="caution">
    <text evidence="1">The sequence shown here is derived from an EMBL/GenBank/DDBJ whole genome shotgun (WGS) entry which is preliminary data.</text>
</comment>
<protein>
    <submittedName>
        <fullName evidence="1">TolC family protein</fullName>
    </submittedName>
</protein>
<evidence type="ECO:0000313" key="2">
    <source>
        <dbReference type="Proteomes" id="UP000622707"/>
    </source>
</evidence>
<reference evidence="1 2" key="1">
    <citation type="journal article" date="2017" name="Int. J. Syst. Evol. Microbiol.">
        <title>Ramlibacter alkalitolerans sp. nov., alkali-tolerant bacterium isolated from soil of ginseng.</title>
        <authorList>
            <person name="Lee D.H."/>
            <person name="Cha C.J."/>
        </authorList>
    </citation>
    <scope>NUCLEOTIDE SEQUENCE [LARGE SCALE GENOMIC DNA]</scope>
    <source>
        <strain evidence="1 2">KACC 19305</strain>
    </source>
</reference>
<dbReference type="RefSeq" id="WP_201692765.1">
    <property type="nucleotide sequence ID" value="NZ_JAEQND010000015.1"/>
</dbReference>
<name>A0ABS1JVB3_9BURK</name>
<evidence type="ECO:0000313" key="1">
    <source>
        <dbReference type="EMBL" id="MBL0428142.1"/>
    </source>
</evidence>
<dbReference type="Proteomes" id="UP000622707">
    <property type="component" value="Unassembled WGS sequence"/>
</dbReference>
<gene>
    <name evidence="1" type="ORF">JI746_23755</name>
</gene>
<dbReference type="SUPFAM" id="SSF56954">
    <property type="entry name" value="Outer membrane efflux proteins (OEP)"/>
    <property type="match status" value="1"/>
</dbReference>
<accession>A0ABS1JVB3</accession>
<organism evidence="1 2">
    <name type="scientific">Ramlibacter alkalitolerans</name>
    <dbReference type="NCBI Taxonomy" id="2039631"/>
    <lineage>
        <taxon>Bacteria</taxon>
        <taxon>Pseudomonadati</taxon>
        <taxon>Pseudomonadota</taxon>
        <taxon>Betaproteobacteria</taxon>
        <taxon>Burkholderiales</taxon>
        <taxon>Comamonadaceae</taxon>
        <taxon>Ramlibacter</taxon>
    </lineage>
</organism>
<proteinExistence type="predicted"/>